<dbReference type="OrthoDB" id="118105at2759"/>
<evidence type="ECO:0000313" key="3">
    <source>
        <dbReference type="EMBL" id="GBP80281.1"/>
    </source>
</evidence>
<dbReference type="PANTHER" id="PTHR46599">
    <property type="entry name" value="PIGGYBAC TRANSPOSABLE ELEMENT-DERIVED PROTEIN 4"/>
    <property type="match status" value="1"/>
</dbReference>
<evidence type="ECO:0000259" key="2">
    <source>
        <dbReference type="Pfam" id="PF13843"/>
    </source>
</evidence>
<dbReference type="Proteomes" id="UP000299102">
    <property type="component" value="Unassembled WGS sequence"/>
</dbReference>
<dbReference type="Pfam" id="PF13843">
    <property type="entry name" value="DDE_Tnp_1_7"/>
    <property type="match status" value="1"/>
</dbReference>
<gene>
    <name evidence="3" type="primary">PGBD4</name>
    <name evidence="3" type="ORF">EVAR_90700_1</name>
</gene>
<name>A0A4C1YUW9_EUMVA</name>
<dbReference type="EMBL" id="BGZK01001454">
    <property type="protein sequence ID" value="GBP80281.1"/>
    <property type="molecule type" value="Genomic_DNA"/>
</dbReference>
<keyword evidence="4" id="KW-1185">Reference proteome</keyword>
<evidence type="ECO:0000313" key="4">
    <source>
        <dbReference type="Proteomes" id="UP000299102"/>
    </source>
</evidence>
<reference evidence="3 4" key="1">
    <citation type="journal article" date="2019" name="Commun. Biol.">
        <title>The bagworm genome reveals a unique fibroin gene that provides high tensile strength.</title>
        <authorList>
            <person name="Kono N."/>
            <person name="Nakamura H."/>
            <person name="Ohtoshi R."/>
            <person name="Tomita M."/>
            <person name="Numata K."/>
            <person name="Arakawa K."/>
        </authorList>
    </citation>
    <scope>NUCLEOTIDE SEQUENCE [LARGE SCALE GENOMIC DNA]</scope>
</reference>
<sequence length="680" mass="78849">MYVYCSDSEDDSCYVNSIHSPSDSYCNQPDDNLIEQRLEYIFGCELNEDKQETPTIQAQQIATDALLTVLEESSHITNSPKTDSPLPTHLDTKNDEYNEQPQNIHAFNEVRQEFDVIDVPMEEFLADKQDSHGRCLEFNEVQQDLDDIDVPMEEFLADDEQESESNNEVRRYRSQPRVWETKSKTHDIPVFGKRFKPNVNDTHKTSPLSIFEQFFPDELIVLIVEQTNRYAAQKSSNNWKPVTEQDIKAYLGVLIMMGLNPLPDMELYWSSDLFYNNYEIAQIFPIIIFKKITENLHLNDNETEPSRGSSEYDKLYKLRPLLTKLNKIFQKEAFNSEVQSIDECMVKFKGRSSLKQYMPKKPIKRGFKVWARCDAKTGYLYQFEVYTGKGDSTENEGLGYDVVMKLCSSVPKNTLVSFDNFFTTCNLMEDLYDKNIYAGGTVRCNRKDLPDIIKKKQPKSLRLEKHQFAAVTAEPITAIKWLDTKEVTVLTTAHQPLDTMFVKRTQKDGSRADILCPKAIASYTLSMGGVDLFDHFRSSYPISRKSRKYWMRLFFFLFDASIINSYITYNYTHVASLHGHREFRLRLARALINNYTTRKSQAQTGVLFKKTKKGGRFGVPDEIRLLNVSIHLPEEINTYKRCRFCSTKEKEQRTKIQCSTCEIALCAKNCFKTFHTVPPQ</sequence>
<feature type="domain" description="PiggyBac transposable element-derived protein" evidence="2">
    <location>
        <begin position="206"/>
        <end position="566"/>
    </location>
</feature>
<protein>
    <submittedName>
        <fullName evidence="3">PiggyBac transposable element-derived protein 4</fullName>
    </submittedName>
</protein>
<comment type="caution">
    <text evidence="3">The sequence shown here is derived from an EMBL/GenBank/DDBJ whole genome shotgun (WGS) entry which is preliminary data.</text>
</comment>
<proteinExistence type="predicted"/>
<evidence type="ECO:0000256" key="1">
    <source>
        <dbReference type="SAM" id="MobiDB-lite"/>
    </source>
</evidence>
<accession>A0A4C1YUW9</accession>
<dbReference type="STRING" id="151549.A0A4C1YUW9"/>
<dbReference type="InterPro" id="IPR029526">
    <property type="entry name" value="PGBD"/>
</dbReference>
<dbReference type="PANTHER" id="PTHR46599:SF3">
    <property type="entry name" value="PIGGYBAC TRANSPOSABLE ELEMENT-DERIVED PROTEIN 4"/>
    <property type="match status" value="1"/>
</dbReference>
<dbReference type="AlphaFoldDB" id="A0A4C1YUW9"/>
<feature type="region of interest" description="Disordered" evidence="1">
    <location>
        <begin position="73"/>
        <end position="96"/>
    </location>
</feature>
<organism evidence="3 4">
    <name type="scientific">Eumeta variegata</name>
    <name type="common">Bagworm moth</name>
    <name type="synonym">Eumeta japonica</name>
    <dbReference type="NCBI Taxonomy" id="151549"/>
    <lineage>
        <taxon>Eukaryota</taxon>
        <taxon>Metazoa</taxon>
        <taxon>Ecdysozoa</taxon>
        <taxon>Arthropoda</taxon>
        <taxon>Hexapoda</taxon>
        <taxon>Insecta</taxon>
        <taxon>Pterygota</taxon>
        <taxon>Neoptera</taxon>
        <taxon>Endopterygota</taxon>
        <taxon>Lepidoptera</taxon>
        <taxon>Glossata</taxon>
        <taxon>Ditrysia</taxon>
        <taxon>Tineoidea</taxon>
        <taxon>Psychidae</taxon>
        <taxon>Oiketicinae</taxon>
        <taxon>Eumeta</taxon>
    </lineage>
</organism>